<dbReference type="InterPro" id="IPR002013">
    <property type="entry name" value="SAC_dom"/>
</dbReference>
<dbReference type="SUPFAM" id="SSF56219">
    <property type="entry name" value="DNase I-like"/>
    <property type="match status" value="1"/>
</dbReference>
<dbReference type="EMBL" id="CM016762">
    <property type="protein sequence ID" value="TMS38623.1"/>
    <property type="molecule type" value="Genomic_DNA"/>
</dbReference>
<dbReference type="Proteomes" id="UP000298663">
    <property type="component" value="Chromosome X"/>
</dbReference>
<dbReference type="Pfam" id="PF02383">
    <property type="entry name" value="Syja_N"/>
    <property type="match status" value="1"/>
</dbReference>
<reference evidence="8 9" key="2">
    <citation type="journal article" date="2019" name="G3 (Bethesda)">
        <title>Hybrid Assembly of the Genome of the Entomopathogenic Nematode Steinernema carpocapsae Identifies the X-Chromosome.</title>
        <authorList>
            <person name="Serra L."/>
            <person name="Macchietto M."/>
            <person name="Macias-Munoz A."/>
            <person name="McGill C.J."/>
            <person name="Rodriguez I.M."/>
            <person name="Rodriguez B."/>
            <person name="Murad R."/>
            <person name="Mortazavi A."/>
        </authorList>
    </citation>
    <scope>NUCLEOTIDE SEQUENCE [LARGE SCALE GENOMIC DNA]</scope>
    <source>
        <strain evidence="8 9">ALL</strain>
    </source>
</reference>
<reference evidence="8 9" key="1">
    <citation type="journal article" date="2015" name="Genome Biol.">
        <title>Comparative genomics of Steinernema reveals deeply conserved gene regulatory networks.</title>
        <authorList>
            <person name="Dillman A.R."/>
            <person name="Macchietto M."/>
            <person name="Porter C.F."/>
            <person name="Rogers A."/>
            <person name="Williams B."/>
            <person name="Antoshechkin I."/>
            <person name="Lee M.M."/>
            <person name="Goodwin Z."/>
            <person name="Lu X."/>
            <person name="Lewis E.E."/>
            <person name="Goodrich-Blair H."/>
            <person name="Stock S.P."/>
            <person name="Adams B.J."/>
            <person name="Sternberg P.W."/>
            <person name="Mortazavi A."/>
        </authorList>
    </citation>
    <scope>NUCLEOTIDE SEQUENCE [LARGE SCALE GENOMIC DNA]</scope>
    <source>
        <strain evidence="8 9">ALL</strain>
    </source>
</reference>
<evidence type="ECO:0000256" key="6">
    <source>
        <dbReference type="SAM" id="MobiDB-lite"/>
    </source>
</evidence>
<organism evidence="8 9">
    <name type="scientific">Steinernema carpocapsae</name>
    <name type="common">Entomopathogenic nematode</name>
    <dbReference type="NCBI Taxonomy" id="34508"/>
    <lineage>
        <taxon>Eukaryota</taxon>
        <taxon>Metazoa</taxon>
        <taxon>Ecdysozoa</taxon>
        <taxon>Nematoda</taxon>
        <taxon>Chromadorea</taxon>
        <taxon>Rhabditida</taxon>
        <taxon>Tylenchina</taxon>
        <taxon>Panagrolaimomorpha</taxon>
        <taxon>Strongyloidoidea</taxon>
        <taxon>Steinernematidae</taxon>
        <taxon>Steinernema</taxon>
    </lineage>
</organism>
<evidence type="ECO:0000256" key="4">
    <source>
        <dbReference type="ARBA" id="ARBA00013044"/>
    </source>
</evidence>
<feature type="compositionally biased region" description="Pro residues" evidence="6">
    <location>
        <begin position="1031"/>
        <end position="1043"/>
    </location>
</feature>
<dbReference type="GO" id="GO:0098793">
    <property type="term" value="C:presynapse"/>
    <property type="evidence" value="ECO:0007669"/>
    <property type="project" value="GOC"/>
</dbReference>
<sequence>MSFRGFRIWARQSRTEPYSVIVDSNSQTSSLLIESNAVITIQKEAAEEAKKFYEKIADGYGLIGILHTTREEGYLGVVTGVLTVGQLYGCDIFKVTNVQFLPLFCAPNEVNDVRITDLQRLLSSGMFFFASGGDGQLYDLTLSAQERRFNNVSDHRFFWNRSLHFPLEKYAISANDWCLRCMSGSVLVKTVYVGQHVAKFALISRLSLERVGTRFNVRGVNDNGCVANFVETEQLILYDNRESSFIQIRGSVPLFWDQPGIQVGSHKVQLRAFEVSAPAYDRHFAKLCRQYGQLCVVNLLGSKEGEKKLSQAFASAHKSGEATKIIPYIAFDYHAQMKSSKDSIKHLEKQLTAYLDSFSFFHSTAGAVQRRQNGVIRANCLDCLDRTNCVQSVIGFKVLRKQLELVLDETTKSNIFTRFEDTAKDLWQKNGDQCSVIYAGTGALEGKSKLRDASRSIARTIQNNLMDSSKQESFDLLLNGCTFGNRQFDRIASVLPPSVIQANFSLYECPNAIDSLVERIPEMTSSEKLSVFVGTWNVNGGKNMYNVAFRGESVLALWFFPQVPALPYDIVAIGLEEIVDLSAGNIVKTSTTNQRVWCDGIRKTLIENTGIQYVLVGCDQLVGVCLYVFARPRLAPHISGVSLDKVKTGMGGATGNKGSVALRMNVYTTSICFVCSHFAAGQNEIKDRNEDFATAYKKLRFSQGRDVSLHDLVFWFGDFNYRISLGGEEVKRSVRNGDLNYLVQFDQLSQQKTAGNTFHNFNEGPLIFAPTYKYDTFSDDYDTSEKCRTPAWTDRILWRNVGSKNLVRLLRYDRAELKTSDHRPVLAIFELNALKLDEMKCRTVYKDVVECMGPPDGIVKYSIEGFSQFPAQIYSQITDKLRELCAPIVMSKIEGPFLWLVLENGEMALAALSLDGLKLTEGYTLRAQLKTQDWSGLGNVEILGQDDLVRGCDERKVASENVSLFNFDDDDEETIPQPKSLIPPERPPAPVRSFANLQIAANPALLADTIPTDPLHSSSSQPCLLQNFTPAVPPRPSPMNWPS</sequence>
<evidence type="ECO:0000256" key="5">
    <source>
        <dbReference type="ARBA" id="ARBA00022801"/>
    </source>
</evidence>
<protein>
    <recommendedName>
        <fullName evidence="4">phosphoinositide 5-phosphatase</fullName>
        <ecNumber evidence="4">3.1.3.36</ecNumber>
    </recommendedName>
</protein>
<comment type="catalytic activity">
    <reaction evidence="1">
        <text>a 1,2-diacyl-sn-glycero-3-phospho-(1D-myo-inositol-4,5-bisphosphate) + H2O = a 1,2-diacyl-sn-glycero-3-phospho-(1D-myo-inositol 4-phosphate) + phosphate</text>
        <dbReference type="Rhea" id="RHEA:22764"/>
        <dbReference type="ChEBI" id="CHEBI:15377"/>
        <dbReference type="ChEBI" id="CHEBI:43474"/>
        <dbReference type="ChEBI" id="CHEBI:58178"/>
        <dbReference type="ChEBI" id="CHEBI:58456"/>
        <dbReference type="EC" id="3.1.3.36"/>
    </reaction>
</comment>
<evidence type="ECO:0000313" key="9">
    <source>
        <dbReference type="Proteomes" id="UP000298663"/>
    </source>
</evidence>
<feature type="compositionally biased region" description="Polar residues" evidence="6">
    <location>
        <begin position="1015"/>
        <end position="1029"/>
    </location>
</feature>
<comment type="caution">
    <text evidence="8">The sequence shown here is derived from an EMBL/GenBank/DDBJ whole genome shotgun (WGS) entry which is preliminary data.</text>
</comment>
<evidence type="ECO:0000256" key="3">
    <source>
        <dbReference type="ARBA" id="ARBA00009678"/>
    </source>
</evidence>
<dbReference type="GO" id="GO:0004439">
    <property type="term" value="F:phosphatidylinositol-4,5-bisphosphate 5-phosphatase activity"/>
    <property type="evidence" value="ECO:0007669"/>
    <property type="project" value="UniProtKB-EC"/>
</dbReference>
<dbReference type="EC" id="3.1.3.36" evidence="4"/>
<dbReference type="PANTHER" id="PTHR11200:SF257">
    <property type="entry name" value="PHOSPHOINOSITIDE 5-PHOSPHATASE"/>
    <property type="match status" value="1"/>
</dbReference>
<feature type="domain" description="SAC" evidence="7">
    <location>
        <begin position="118"/>
        <end position="440"/>
    </location>
</feature>
<dbReference type="PROSITE" id="PS50275">
    <property type="entry name" value="SAC"/>
    <property type="match status" value="1"/>
</dbReference>
<dbReference type="EMBL" id="AZBU02000001">
    <property type="protein sequence ID" value="TMS38623.1"/>
    <property type="molecule type" value="Genomic_DNA"/>
</dbReference>
<dbReference type="Pfam" id="PF22669">
    <property type="entry name" value="Exo_endo_phos2"/>
    <property type="match status" value="1"/>
</dbReference>
<proteinExistence type="inferred from homology"/>
<dbReference type="GO" id="GO:0048488">
    <property type="term" value="P:synaptic vesicle endocytosis"/>
    <property type="evidence" value="ECO:0007669"/>
    <property type="project" value="TreeGrafter"/>
</dbReference>
<dbReference type="SMART" id="SM01165">
    <property type="entry name" value="DUF1866"/>
    <property type="match status" value="1"/>
</dbReference>
<dbReference type="InterPro" id="IPR000300">
    <property type="entry name" value="IPPc"/>
</dbReference>
<dbReference type="InterPro" id="IPR012677">
    <property type="entry name" value="Nucleotide-bd_a/b_plait_sf"/>
</dbReference>
<evidence type="ECO:0000256" key="2">
    <source>
        <dbReference type="ARBA" id="ARBA00008943"/>
    </source>
</evidence>
<dbReference type="Gene3D" id="3.30.70.330">
    <property type="match status" value="1"/>
</dbReference>
<keyword evidence="5" id="KW-0378">Hydrolase</keyword>
<evidence type="ECO:0000313" key="8">
    <source>
        <dbReference type="EMBL" id="TMS38623.1"/>
    </source>
</evidence>
<dbReference type="GO" id="GO:0046856">
    <property type="term" value="P:phosphatidylinositol dephosphorylation"/>
    <property type="evidence" value="ECO:0007669"/>
    <property type="project" value="InterPro"/>
</dbReference>
<gene>
    <name evidence="8" type="ORF">L596_005308</name>
</gene>
<dbReference type="InterPro" id="IPR046985">
    <property type="entry name" value="IP5"/>
</dbReference>
<dbReference type="PANTHER" id="PTHR11200">
    <property type="entry name" value="INOSITOL 5-PHOSPHATASE"/>
    <property type="match status" value="1"/>
</dbReference>
<accession>A0A4V6I8G2</accession>
<dbReference type="Gene3D" id="3.60.10.10">
    <property type="entry name" value="Endonuclease/exonuclease/phosphatase"/>
    <property type="match status" value="1"/>
</dbReference>
<dbReference type="Pfam" id="PF08952">
    <property type="entry name" value="DUF1866"/>
    <property type="match status" value="1"/>
</dbReference>
<comment type="similarity">
    <text evidence="3">In the central section; belongs to the inositol 1,4,5-trisphosphate 5-phosphatase family.</text>
</comment>
<dbReference type="STRING" id="34508.A0A4V6I8G2"/>
<dbReference type="AlphaFoldDB" id="A0A4V6I8G2"/>
<name>A0A4V6I8G2_STECR</name>
<evidence type="ECO:0000259" key="7">
    <source>
        <dbReference type="PROSITE" id="PS50275"/>
    </source>
</evidence>
<keyword evidence="9" id="KW-1185">Reference proteome</keyword>
<dbReference type="InterPro" id="IPR036691">
    <property type="entry name" value="Endo/exonu/phosph_ase_sf"/>
</dbReference>
<feature type="region of interest" description="Disordered" evidence="6">
    <location>
        <begin position="1012"/>
        <end position="1043"/>
    </location>
</feature>
<dbReference type="InterPro" id="IPR015047">
    <property type="entry name" value="SYNJ1/2_RRM"/>
</dbReference>
<comment type="similarity">
    <text evidence="2">Belongs to the synaptojanin family.</text>
</comment>
<dbReference type="OrthoDB" id="1925875at2759"/>
<evidence type="ECO:0000256" key="1">
    <source>
        <dbReference type="ARBA" id="ARBA00001786"/>
    </source>
</evidence>
<dbReference type="SMART" id="SM00128">
    <property type="entry name" value="IPPc"/>
    <property type="match status" value="1"/>
</dbReference>